<comment type="caution">
    <text evidence="4">The sequence shown here is derived from an EMBL/GenBank/DDBJ whole genome shotgun (WGS) entry which is preliminary data.</text>
</comment>
<gene>
    <name evidence="4" type="ORF">FBR43_05935</name>
</gene>
<evidence type="ECO:0000256" key="1">
    <source>
        <dbReference type="ARBA" id="ARBA00022801"/>
    </source>
</evidence>
<dbReference type="PANTHER" id="PTHR42776:SF27">
    <property type="entry name" value="DIPEPTIDYL PEPTIDASE FAMILY MEMBER 6"/>
    <property type="match status" value="1"/>
</dbReference>
<dbReference type="GO" id="GO:0004252">
    <property type="term" value="F:serine-type endopeptidase activity"/>
    <property type="evidence" value="ECO:0007669"/>
    <property type="project" value="TreeGrafter"/>
</dbReference>
<accession>A0A4U1L0R9</accession>
<organism evidence="4 5">
    <name type="scientific">Sphingomonas baiyangensis</name>
    <dbReference type="NCBI Taxonomy" id="2572576"/>
    <lineage>
        <taxon>Bacteria</taxon>
        <taxon>Pseudomonadati</taxon>
        <taxon>Pseudomonadota</taxon>
        <taxon>Alphaproteobacteria</taxon>
        <taxon>Sphingomonadales</taxon>
        <taxon>Sphingomonadaceae</taxon>
        <taxon>Sphingomonas</taxon>
    </lineage>
</organism>
<dbReference type="SUPFAM" id="SSF53474">
    <property type="entry name" value="alpha/beta-Hydrolases"/>
    <property type="match status" value="1"/>
</dbReference>
<dbReference type="InterPro" id="IPR029058">
    <property type="entry name" value="AB_hydrolase_fold"/>
</dbReference>
<dbReference type="InterPro" id="IPR001375">
    <property type="entry name" value="Peptidase_S9_cat"/>
</dbReference>
<keyword evidence="5" id="KW-1185">Reference proteome</keyword>
<evidence type="ECO:0000259" key="3">
    <source>
        <dbReference type="Pfam" id="PF00326"/>
    </source>
</evidence>
<dbReference type="SUPFAM" id="SSF82171">
    <property type="entry name" value="DPP6 N-terminal domain-like"/>
    <property type="match status" value="1"/>
</dbReference>
<evidence type="ECO:0000313" key="4">
    <source>
        <dbReference type="EMBL" id="TKD50351.1"/>
    </source>
</evidence>
<dbReference type="PANTHER" id="PTHR42776">
    <property type="entry name" value="SERINE PEPTIDASE S9 FAMILY MEMBER"/>
    <property type="match status" value="1"/>
</dbReference>
<dbReference type="Proteomes" id="UP000309138">
    <property type="component" value="Unassembled WGS sequence"/>
</dbReference>
<evidence type="ECO:0000256" key="2">
    <source>
        <dbReference type="SAM" id="SignalP"/>
    </source>
</evidence>
<proteinExistence type="predicted"/>
<evidence type="ECO:0000313" key="5">
    <source>
        <dbReference type="Proteomes" id="UP000309138"/>
    </source>
</evidence>
<feature type="signal peptide" evidence="2">
    <location>
        <begin position="1"/>
        <end position="23"/>
    </location>
</feature>
<feature type="domain" description="Peptidase S9 prolyl oligopeptidase catalytic" evidence="3">
    <location>
        <begin position="455"/>
        <end position="660"/>
    </location>
</feature>
<dbReference type="EMBL" id="SWKR01000002">
    <property type="protein sequence ID" value="TKD50351.1"/>
    <property type="molecule type" value="Genomic_DNA"/>
</dbReference>
<sequence>MRLVGGASLLALAMVAGTPAASAQQGDRLAAAFGARPAVQQASLSPDGTKVAYIAPTGGQGNALVVLDLSGGGLATPKPVARADGAPDRLSDCHWTSNQRLLCTIYAVTRIETGITYVSRKVAVDADGGNARILHLQRGTGEKLGYALSGGSVIDWAPGDEGHVLMARPYVPERATGTRLAQTRAGLGVDLVNTLTLQFSTRERPDDLAVEFITDGHGVVRIKGQGERDASGYATGRTLYLHRAPGESTWRRISIVDRDEAGFNPYGVDRERNLAYGLKRVDGRLAAYTKTLDAAGTETLLFSHPDVDVAGFMRMGRRGRIVGVQYVTDHSEVEYLDPVLKRLSASLSKALPDAPLVRFVDSSEDENILLLWAGSDDDPGRYYILDRKGGAMSELMLERPALENRSLATMQAITYRAADGTMIPGYLSLPPGKTSAKGLPALVMPHGGPGARDEWGFDWLVQYFAAKGYAVLQPNFRGSTGYGDAWFQKNGFQGWRTAIGDVNDAGRWLVSQGADAGRLGVFGWSYGGYAALQSGVTEPGLFKAIVAVAPVTDLDRLREESRYWSNYRMVRDFIGTGEHVSSGSPARHAAKFAAPVLMFHGDLDRNVGIAQARLMHSRLQAAGKRSELIEYDKLDHYLEDSAARTDMLSRSAAFLDAALGK</sequence>
<reference evidence="4 5" key="1">
    <citation type="submission" date="2019-04" db="EMBL/GenBank/DDBJ databases">
        <authorList>
            <person name="Yang Y."/>
            <person name="Wei D."/>
        </authorList>
    </citation>
    <scope>NUCLEOTIDE SEQUENCE [LARGE SCALE GENOMIC DNA]</scope>
    <source>
        <strain evidence="4 5">L-1-4w-11</strain>
    </source>
</reference>
<dbReference type="RefSeq" id="WP_136942292.1">
    <property type="nucleotide sequence ID" value="NZ_SWKR01000002.1"/>
</dbReference>
<dbReference type="Pfam" id="PF00326">
    <property type="entry name" value="Peptidase_S9"/>
    <property type="match status" value="1"/>
</dbReference>
<keyword evidence="2" id="KW-0732">Signal</keyword>
<dbReference type="AlphaFoldDB" id="A0A4U1L0R9"/>
<dbReference type="Gene3D" id="3.40.50.1820">
    <property type="entry name" value="alpha/beta hydrolase"/>
    <property type="match status" value="1"/>
</dbReference>
<dbReference type="GO" id="GO:0006508">
    <property type="term" value="P:proteolysis"/>
    <property type="evidence" value="ECO:0007669"/>
    <property type="project" value="InterPro"/>
</dbReference>
<dbReference type="OrthoDB" id="128799at2"/>
<feature type="chain" id="PRO_5020357329" evidence="2">
    <location>
        <begin position="24"/>
        <end position="661"/>
    </location>
</feature>
<protein>
    <submittedName>
        <fullName evidence="4">S9 family peptidase</fullName>
    </submittedName>
</protein>
<name>A0A4U1L0R9_9SPHN</name>
<keyword evidence="1" id="KW-0378">Hydrolase</keyword>